<sequence>MGRAPNAPHDSTPTTTLPRRDNAPAACKLANAILRLSLVFFLVHGGLRAAVRAPFYCSLSYIYYGKLSLDMSAVYSRKVVIRHISVERKRAGASPVILPDSNGSLYGGSNHLAHPAILSSPILSIN</sequence>
<feature type="region of interest" description="Disordered" evidence="1">
    <location>
        <begin position="1"/>
        <end position="20"/>
    </location>
</feature>
<protein>
    <submittedName>
        <fullName evidence="2">Uncharacterized protein</fullName>
    </submittedName>
</protein>
<name>A0ABR2LDI9_9ASPA</name>
<comment type="caution">
    <text evidence="2">The sequence shown here is derived from an EMBL/GenBank/DDBJ whole genome shotgun (WGS) entry which is preliminary data.</text>
</comment>
<accession>A0ABR2LDI9</accession>
<reference evidence="2 3" key="1">
    <citation type="journal article" date="2022" name="Nat. Plants">
        <title>Genomes of leafy and leafless Platanthera orchids illuminate the evolution of mycoheterotrophy.</title>
        <authorList>
            <person name="Li M.H."/>
            <person name="Liu K.W."/>
            <person name="Li Z."/>
            <person name="Lu H.C."/>
            <person name="Ye Q.L."/>
            <person name="Zhang D."/>
            <person name="Wang J.Y."/>
            <person name="Li Y.F."/>
            <person name="Zhong Z.M."/>
            <person name="Liu X."/>
            <person name="Yu X."/>
            <person name="Liu D.K."/>
            <person name="Tu X.D."/>
            <person name="Liu B."/>
            <person name="Hao Y."/>
            <person name="Liao X.Y."/>
            <person name="Jiang Y.T."/>
            <person name="Sun W.H."/>
            <person name="Chen J."/>
            <person name="Chen Y.Q."/>
            <person name="Ai Y."/>
            <person name="Zhai J.W."/>
            <person name="Wu S.S."/>
            <person name="Zhou Z."/>
            <person name="Hsiao Y.Y."/>
            <person name="Wu W.L."/>
            <person name="Chen Y.Y."/>
            <person name="Lin Y.F."/>
            <person name="Hsu J.L."/>
            <person name="Li C.Y."/>
            <person name="Wang Z.W."/>
            <person name="Zhao X."/>
            <person name="Zhong W.Y."/>
            <person name="Ma X.K."/>
            <person name="Ma L."/>
            <person name="Huang J."/>
            <person name="Chen G.Z."/>
            <person name="Huang M.Z."/>
            <person name="Huang L."/>
            <person name="Peng D.H."/>
            <person name="Luo Y.B."/>
            <person name="Zou S.Q."/>
            <person name="Chen S.P."/>
            <person name="Lan S."/>
            <person name="Tsai W.C."/>
            <person name="Van de Peer Y."/>
            <person name="Liu Z.J."/>
        </authorList>
    </citation>
    <scope>NUCLEOTIDE SEQUENCE [LARGE SCALE GENOMIC DNA]</scope>
    <source>
        <strain evidence="2">Lor288</strain>
    </source>
</reference>
<keyword evidence="3" id="KW-1185">Reference proteome</keyword>
<evidence type="ECO:0000313" key="2">
    <source>
        <dbReference type="EMBL" id="KAK8938131.1"/>
    </source>
</evidence>
<evidence type="ECO:0000313" key="3">
    <source>
        <dbReference type="Proteomes" id="UP001412067"/>
    </source>
</evidence>
<dbReference type="Proteomes" id="UP001412067">
    <property type="component" value="Unassembled WGS sequence"/>
</dbReference>
<evidence type="ECO:0000256" key="1">
    <source>
        <dbReference type="SAM" id="MobiDB-lite"/>
    </source>
</evidence>
<organism evidence="2 3">
    <name type="scientific">Platanthera guangdongensis</name>
    <dbReference type="NCBI Taxonomy" id="2320717"/>
    <lineage>
        <taxon>Eukaryota</taxon>
        <taxon>Viridiplantae</taxon>
        <taxon>Streptophyta</taxon>
        <taxon>Embryophyta</taxon>
        <taxon>Tracheophyta</taxon>
        <taxon>Spermatophyta</taxon>
        <taxon>Magnoliopsida</taxon>
        <taxon>Liliopsida</taxon>
        <taxon>Asparagales</taxon>
        <taxon>Orchidaceae</taxon>
        <taxon>Orchidoideae</taxon>
        <taxon>Orchideae</taxon>
        <taxon>Orchidinae</taxon>
        <taxon>Platanthera</taxon>
    </lineage>
</organism>
<proteinExistence type="predicted"/>
<gene>
    <name evidence="2" type="ORF">KSP40_PGU000885</name>
</gene>
<dbReference type="EMBL" id="JBBWWR010000021">
    <property type="protein sequence ID" value="KAK8938131.1"/>
    <property type="molecule type" value="Genomic_DNA"/>
</dbReference>